<sequence length="290" mass="33231">MDPAAKTLVIKYRNPKPLPTKQLDSLQVKLKNNPYARALATPVRCCSILQARLPSFFLTCYRLVAHPETELLWYLPQGLTKPPQWPRDSIATEQPSLSSPPDGPSSYALSSASLLQQITSTPRKQKTFTWHQLGSRQHLKPLPDIIWRQDMHEFVLRLLRKRVWDEAKHMAVQRSRCATLEEVQWKKQVGFVLWFGRPPGKHTDSSTREVGDGPAKYATIVTRRPTTKAAVYNLPRLLGHELTGALRKIFELEPHNEAVVVKLRRSTAPAVMWLWKLEGYLAGFEKRQED</sequence>
<evidence type="ECO:0000256" key="1">
    <source>
        <dbReference type="SAM" id="MobiDB-lite"/>
    </source>
</evidence>
<dbReference type="OrthoDB" id="3363286at2759"/>
<evidence type="ECO:0000313" key="3">
    <source>
        <dbReference type="Proteomes" id="UP000698800"/>
    </source>
</evidence>
<dbReference type="AlphaFoldDB" id="A0A9P8IBT2"/>
<organism evidence="2 3">
    <name type="scientific">Glutinoglossum americanum</name>
    <dbReference type="NCBI Taxonomy" id="1670608"/>
    <lineage>
        <taxon>Eukaryota</taxon>
        <taxon>Fungi</taxon>
        <taxon>Dikarya</taxon>
        <taxon>Ascomycota</taxon>
        <taxon>Pezizomycotina</taxon>
        <taxon>Geoglossomycetes</taxon>
        <taxon>Geoglossales</taxon>
        <taxon>Geoglossaceae</taxon>
        <taxon>Glutinoglossum</taxon>
    </lineage>
</organism>
<reference evidence="2" key="1">
    <citation type="submission" date="2021-03" db="EMBL/GenBank/DDBJ databases">
        <title>Comparative genomics and phylogenomic investigation of the class Geoglossomycetes provide insights into ecological specialization and systematics.</title>
        <authorList>
            <person name="Melie T."/>
            <person name="Pirro S."/>
            <person name="Miller A.N."/>
            <person name="Quandt A."/>
        </authorList>
    </citation>
    <scope>NUCLEOTIDE SEQUENCE</scope>
    <source>
        <strain evidence="2">GBOQ0MN5Z8</strain>
    </source>
</reference>
<accession>A0A9P8IBT2</accession>
<name>A0A9P8IBT2_9PEZI</name>
<protein>
    <submittedName>
        <fullName evidence="2">Uncharacterized protein</fullName>
    </submittedName>
</protein>
<keyword evidence="3" id="KW-1185">Reference proteome</keyword>
<gene>
    <name evidence="2" type="ORF">FGG08_003053</name>
</gene>
<feature type="region of interest" description="Disordered" evidence="1">
    <location>
        <begin position="85"/>
        <end position="106"/>
    </location>
</feature>
<dbReference type="Proteomes" id="UP000698800">
    <property type="component" value="Unassembled WGS sequence"/>
</dbReference>
<feature type="compositionally biased region" description="Low complexity" evidence="1">
    <location>
        <begin position="95"/>
        <end position="106"/>
    </location>
</feature>
<comment type="caution">
    <text evidence="2">The sequence shown here is derived from an EMBL/GenBank/DDBJ whole genome shotgun (WGS) entry which is preliminary data.</text>
</comment>
<dbReference type="EMBL" id="JAGHQL010000051">
    <property type="protein sequence ID" value="KAH0542548.1"/>
    <property type="molecule type" value="Genomic_DNA"/>
</dbReference>
<evidence type="ECO:0000313" key="2">
    <source>
        <dbReference type="EMBL" id="KAH0542548.1"/>
    </source>
</evidence>
<proteinExistence type="predicted"/>